<keyword evidence="2" id="KW-0378">Hydrolase</keyword>
<keyword evidence="1 2" id="KW-0443">Lipid metabolism</keyword>
<name>A0A1I5LSL5_9PSEU</name>
<dbReference type="PANTHER" id="PTHR46394:SF1">
    <property type="entry name" value="PNPLA DOMAIN-CONTAINING PROTEIN"/>
    <property type="match status" value="1"/>
</dbReference>
<protein>
    <submittedName>
        <fullName evidence="5">Patatin-like phospholipase</fullName>
    </submittedName>
</protein>
<dbReference type="InterPro" id="IPR002641">
    <property type="entry name" value="PNPLA_dom"/>
</dbReference>
<dbReference type="Gene3D" id="3.40.1090.10">
    <property type="entry name" value="Cytosolic phospholipase A2 catalytic domain"/>
    <property type="match status" value="1"/>
</dbReference>
<evidence type="ECO:0000256" key="3">
    <source>
        <dbReference type="SAM" id="Phobius"/>
    </source>
</evidence>
<dbReference type="Proteomes" id="UP000198727">
    <property type="component" value="Unassembled WGS sequence"/>
</dbReference>
<dbReference type="AlphaFoldDB" id="A0A1I5LSL5"/>
<gene>
    <name evidence="5" type="ORF">SAMN05421810_101647</name>
</gene>
<keyword evidence="2" id="KW-0442">Lipid degradation</keyword>
<dbReference type="RefSeq" id="WP_243859523.1">
    <property type="nucleotide sequence ID" value="NZ_FOWW01000001.1"/>
</dbReference>
<keyword evidence="3" id="KW-0472">Membrane</keyword>
<evidence type="ECO:0000313" key="6">
    <source>
        <dbReference type="Proteomes" id="UP000198727"/>
    </source>
</evidence>
<dbReference type="SUPFAM" id="SSF52151">
    <property type="entry name" value="FabD/lysophospholipase-like"/>
    <property type="match status" value="1"/>
</dbReference>
<dbReference type="PANTHER" id="PTHR46394">
    <property type="entry name" value="ANNEXIN"/>
    <property type="match status" value="1"/>
</dbReference>
<evidence type="ECO:0000256" key="2">
    <source>
        <dbReference type="PROSITE-ProRule" id="PRU01161"/>
    </source>
</evidence>
<dbReference type="GO" id="GO:0016042">
    <property type="term" value="P:lipid catabolic process"/>
    <property type="evidence" value="ECO:0007669"/>
    <property type="project" value="UniProtKB-UniRule"/>
</dbReference>
<proteinExistence type="predicted"/>
<comment type="caution">
    <text evidence="2">Lacks conserved residue(s) required for the propagation of feature annotation.</text>
</comment>
<dbReference type="PROSITE" id="PS51635">
    <property type="entry name" value="PNPLA"/>
    <property type="match status" value="1"/>
</dbReference>
<dbReference type="InterPro" id="IPR052580">
    <property type="entry name" value="Lipid_Hydrolase"/>
</dbReference>
<sequence length="768" mass="83576">MANGEQHSGQAHDPVARVRHLNLTDPAGYTTGFTADWLRWTPAEADALARDGDERRHREYADHSCDLTMRGGTTSGVIYPLAVCSLARHYVFRSVGGASAGAIAAAATAAAEYGRLAEQPETVTGHRVRPGFAGLAELVDWMISGSGSERWRLVQLFQPNAALSRVFRVLIATMQSPETTGRKRIVAVLTALLAAVSRFAGLTLLVLFAGWVAGPALHLWVLAPSRWNAAGWPVVLLTALPTAFAATWVLAVAAGWLRRGALVLATPLLIGAVALALWGTLGPPLTVRGWLVGATAVTLCWLLTTFTALAAFAVIYARASWPVLTDARRFRFGIVPGAMPYTATWLDRLAGLPRSTGVPPLATWLADRIDDLAGLTPDAGGEHPSALTFGDLWRGPLADPGAPEDPARLREMALRPAERVINLALMSTDLSAGRPYRLPFLPGTGDDDRWQFCPSCLDGIVPGRVVRQLLAAGPSTSDHCPTHRAVRLHRLPEPWDLPVVLAVRMSLSLPGLICPVPLYKKGRQHWFSDGGITSNFPIHFFDTLLPRWPTFGLNLQTLDRAVRPGEEVFLPRQDATGPTVPWAEIGAGAGALAGRILHTFLGWRDTMQAALPGFRGRIAHVRQGLGEGGTNLFMPPEVIAALALRGYEAGEVLRRRFTDPDEGAPGFTQTDRYRWIRMRLALREYRELARQARARGPLYKRRAAHYCVPEELACWFADPAGPWPREEPYSDRIEATFDQLAALADTHLAEPFDGTAPVNPVLRLTPPE</sequence>
<evidence type="ECO:0000259" key="4">
    <source>
        <dbReference type="PROSITE" id="PS51635"/>
    </source>
</evidence>
<dbReference type="STRING" id="587909.SAMN05421810_101647"/>
<dbReference type="InterPro" id="IPR016035">
    <property type="entry name" value="Acyl_Trfase/lysoPLipase"/>
</dbReference>
<feature type="short sequence motif" description="DGA/G" evidence="2">
    <location>
        <begin position="529"/>
        <end position="531"/>
    </location>
</feature>
<feature type="transmembrane region" description="Helical" evidence="3">
    <location>
        <begin position="232"/>
        <end position="254"/>
    </location>
</feature>
<feature type="active site" description="Nucleophile" evidence="2">
    <location>
        <position position="99"/>
    </location>
</feature>
<evidence type="ECO:0000313" key="5">
    <source>
        <dbReference type="EMBL" id="SFP00157.1"/>
    </source>
</evidence>
<keyword evidence="6" id="KW-1185">Reference proteome</keyword>
<feature type="transmembrane region" description="Helical" evidence="3">
    <location>
        <begin position="290"/>
        <end position="319"/>
    </location>
</feature>
<feature type="transmembrane region" description="Helical" evidence="3">
    <location>
        <begin position="185"/>
        <end position="212"/>
    </location>
</feature>
<feature type="short sequence motif" description="GXSXG" evidence="2">
    <location>
        <begin position="97"/>
        <end position="101"/>
    </location>
</feature>
<keyword evidence="3" id="KW-0812">Transmembrane</keyword>
<organism evidence="5 6">
    <name type="scientific">Amycolatopsis arida</name>
    <dbReference type="NCBI Taxonomy" id="587909"/>
    <lineage>
        <taxon>Bacteria</taxon>
        <taxon>Bacillati</taxon>
        <taxon>Actinomycetota</taxon>
        <taxon>Actinomycetes</taxon>
        <taxon>Pseudonocardiales</taxon>
        <taxon>Pseudonocardiaceae</taxon>
        <taxon>Amycolatopsis</taxon>
    </lineage>
</organism>
<feature type="active site" description="Proton acceptor" evidence="2">
    <location>
        <position position="529"/>
    </location>
</feature>
<dbReference type="GO" id="GO:0016787">
    <property type="term" value="F:hydrolase activity"/>
    <property type="evidence" value="ECO:0007669"/>
    <property type="project" value="UniProtKB-UniRule"/>
</dbReference>
<dbReference type="EMBL" id="FOWW01000001">
    <property type="protein sequence ID" value="SFP00157.1"/>
    <property type="molecule type" value="Genomic_DNA"/>
</dbReference>
<keyword evidence="3" id="KW-1133">Transmembrane helix</keyword>
<reference evidence="6" key="1">
    <citation type="submission" date="2016-10" db="EMBL/GenBank/DDBJ databases">
        <authorList>
            <person name="Varghese N."/>
            <person name="Submissions S."/>
        </authorList>
    </citation>
    <scope>NUCLEOTIDE SEQUENCE [LARGE SCALE GENOMIC DNA]</scope>
    <source>
        <strain evidence="6">CGMCC 4.5579</strain>
    </source>
</reference>
<feature type="domain" description="PNPLA" evidence="4">
    <location>
        <begin position="67"/>
        <end position="542"/>
    </location>
</feature>
<feature type="transmembrane region" description="Helical" evidence="3">
    <location>
        <begin position="261"/>
        <end position="278"/>
    </location>
</feature>
<accession>A0A1I5LSL5</accession>
<evidence type="ECO:0000256" key="1">
    <source>
        <dbReference type="ARBA" id="ARBA00023098"/>
    </source>
</evidence>